<dbReference type="SUPFAM" id="SSF88659">
    <property type="entry name" value="Sigma3 and sigma4 domains of RNA polymerase sigma factors"/>
    <property type="match status" value="1"/>
</dbReference>
<dbReference type="Pfam" id="PF08281">
    <property type="entry name" value="Sigma70_r4_2"/>
    <property type="match status" value="1"/>
</dbReference>
<dbReference type="GO" id="GO:0006352">
    <property type="term" value="P:DNA-templated transcription initiation"/>
    <property type="evidence" value="ECO:0007669"/>
    <property type="project" value="InterPro"/>
</dbReference>
<dbReference type="Gene3D" id="1.10.10.10">
    <property type="entry name" value="Winged helix-like DNA-binding domain superfamily/Winged helix DNA-binding domain"/>
    <property type="match status" value="1"/>
</dbReference>
<evidence type="ECO:0000313" key="2">
    <source>
        <dbReference type="EMBL" id="MPM23483.1"/>
    </source>
</evidence>
<dbReference type="InterPro" id="IPR013324">
    <property type="entry name" value="RNA_pol_sigma_r3/r4-like"/>
</dbReference>
<evidence type="ECO:0000259" key="1">
    <source>
        <dbReference type="Pfam" id="PF08281"/>
    </source>
</evidence>
<dbReference type="GO" id="GO:0003677">
    <property type="term" value="F:DNA binding"/>
    <property type="evidence" value="ECO:0007669"/>
    <property type="project" value="InterPro"/>
</dbReference>
<dbReference type="InterPro" id="IPR036388">
    <property type="entry name" value="WH-like_DNA-bd_sf"/>
</dbReference>
<accession>A0A644YA83</accession>
<dbReference type="GO" id="GO:0016987">
    <property type="term" value="F:sigma factor activity"/>
    <property type="evidence" value="ECO:0007669"/>
    <property type="project" value="InterPro"/>
</dbReference>
<dbReference type="EMBL" id="VSSQ01004043">
    <property type="protein sequence ID" value="MPM23483.1"/>
    <property type="molecule type" value="Genomic_DNA"/>
</dbReference>
<dbReference type="InterPro" id="IPR013249">
    <property type="entry name" value="RNA_pol_sigma70_r4_t2"/>
</dbReference>
<feature type="domain" description="RNA polymerase sigma factor 70 region 4 type 2" evidence="1">
    <location>
        <begin position="80"/>
        <end position="132"/>
    </location>
</feature>
<reference evidence="2" key="1">
    <citation type="submission" date="2019-08" db="EMBL/GenBank/DDBJ databases">
        <authorList>
            <person name="Kucharzyk K."/>
            <person name="Murdoch R.W."/>
            <person name="Higgins S."/>
            <person name="Loffler F."/>
        </authorList>
    </citation>
    <scope>NUCLEOTIDE SEQUENCE</scope>
</reference>
<sequence length="139" mass="16424">MTRINLKDYYPFYKYDSFTDVTDDIADVLKLFERKDHADYERKRVHKAFYSLDADDGIERDVVLLVLSPQEIYERKLTNQRLYAAINSLPEKQAKRIYAHFFLGMSKAEIARTEGVDPSSVRETIEKGLRHIEQFLKNK</sequence>
<proteinExistence type="predicted"/>
<protein>
    <recommendedName>
        <fullName evidence="1">RNA polymerase sigma factor 70 region 4 type 2 domain-containing protein</fullName>
    </recommendedName>
</protein>
<comment type="caution">
    <text evidence="2">The sequence shown here is derived from an EMBL/GenBank/DDBJ whole genome shotgun (WGS) entry which is preliminary data.</text>
</comment>
<gene>
    <name evidence="2" type="ORF">SDC9_69957</name>
</gene>
<dbReference type="AlphaFoldDB" id="A0A644YA83"/>
<name>A0A644YA83_9ZZZZ</name>
<organism evidence="2">
    <name type="scientific">bioreactor metagenome</name>
    <dbReference type="NCBI Taxonomy" id="1076179"/>
    <lineage>
        <taxon>unclassified sequences</taxon>
        <taxon>metagenomes</taxon>
        <taxon>ecological metagenomes</taxon>
    </lineage>
</organism>